<keyword evidence="2" id="KW-0150">Chloroplast</keyword>
<dbReference type="EMBL" id="KY083067">
    <property type="protein sequence ID" value="ARX96001.1"/>
    <property type="molecule type" value="Genomic_DNA"/>
</dbReference>
<evidence type="ECO:0000313" key="2">
    <source>
        <dbReference type="EMBL" id="ARX96001.1"/>
    </source>
</evidence>
<dbReference type="RefSeq" id="YP_009402643.1">
    <property type="nucleotide sequence ID" value="NC_035350.1"/>
</dbReference>
<proteinExistence type="predicted"/>
<dbReference type="GeneID" id="33366673"/>
<keyword evidence="1" id="KW-0732">Signal</keyword>
<geneLocation type="chloroplast" evidence="2"/>
<feature type="signal peptide" evidence="1">
    <location>
        <begin position="1"/>
        <end position="18"/>
    </location>
</feature>
<dbReference type="AlphaFoldDB" id="A0A1Z1XAW3"/>
<name>A0A1Z1XAW3_9RHOD</name>
<keyword evidence="2" id="KW-0934">Plastid</keyword>
<feature type="chain" id="PRO_5012441648" evidence="1">
    <location>
        <begin position="19"/>
        <end position="506"/>
    </location>
</feature>
<reference evidence="2" key="1">
    <citation type="submission" date="2016-11" db="EMBL/GenBank/DDBJ databases">
        <title>Chloroplast genome of compsopogon caeruleus.</title>
        <authorList>
            <person name="Nan F."/>
        </authorList>
    </citation>
    <scope>NUCLEOTIDE SEQUENCE</scope>
</reference>
<protein>
    <submittedName>
        <fullName evidence="2">Uncharacterized protein</fullName>
    </submittedName>
</protein>
<gene>
    <name evidence="2" type="primary">ycf80</name>
</gene>
<sequence>MKIFFKLFFLFIFNSSSSLYNTMIYHQSLNIVNFSTKIDYKFNYLINNKKLYIAKNMNKDKFYLYTGLKESLFNIDKPQYLNNVKKRIKQSAGLFNSLKESYWNQILLVSSQDSYNNRVMNFIRILSNENDFKFKQHWNQQLIHDLQTGRLNFTLSSFKLSKQYTHVRQLNIDYSNNIYLWKKGLNFPMPERLNLIRRSARTINWPNYKNMAIIKSLESSTILIPVNSLYSMIFAVPEVDLKKNLIDKLFFSYFDMFIWKKDLLSTPFKQGFFFFHLDDIKEMLAFSKFYYPRASNRYGPLQTYPIKMDLAYKWSRISRPRLHFKFIPSVDEIGNLLYKYKYYPNITFHQHQILSENEFQGVPIYTIKPQLIKYQNKDFLFDYSELLDPLKYKKQIIFTSLDSLYKAWDYFRLNNPKFNLPREPKITVYNLESYIKDCENNFVDSCKDFRVVPSEHTIKLLKNNFNSNSNFIQSIYSYKIIPIIKKVILWSKYTLWASTTRRKPDW</sequence>
<organism evidence="2">
    <name type="scientific">Compsopogon caeruleus</name>
    <dbReference type="NCBI Taxonomy" id="31354"/>
    <lineage>
        <taxon>Eukaryota</taxon>
        <taxon>Rhodophyta</taxon>
        <taxon>Compsopogonophyceae</taxon>
        <taxon>Compsopogonales</taxon>
        <taxon>Compsopogonaceae</taxon>
        <taxon>Compsopogon</taxon>
    </lineage>
</organism>
<accession>A0A1Z1XAW3</accession>
<evidence type="ECO:0000256" key="1">
    <source>
        <dbReference type="SAM" id="SignalP"/>
    </source>
</evidence>